<gene>
    <name evidence="1" type="ORF">H3V53_38830</name>
</gene>
<keyword evidence="2" id="KW-1185">Reference proteome</keyword>
<organism evidence="1 2">
    <name type="scientific">Paraburkholderia bengalensis</name>
    <dbReference type="NCBI Taxonomy" id="2747562"/>
    <lineage>
        <taxon>Bacteria</taxon>
        <taxon>Pseudomonadati</taxon>
        <taxon>Pseudomonadota</taxon>
        <taxon>Betaproteobacteria</taxon>
        <taxon>Burkholderiales</taxon>
        <taxon>Burkholderiaceae</taxon>
        <taxon>Paraburkholderia</taxon>
    </lineage>
</organism>
<dbReference type="RefSeq" id="WP_336602426.1">
    <property type="nucleotide sequence ID" value="NZ_JACFYJ010000136.1"/>
</dbReference>
<dbReference type="Proteomes" id="UP001386437">
    <property type="component" value="Unassembled WGS sequence"/>
</dbReference>
<reference evidence="1 2" key="1">
    <citation type="journal article" date="2022" name="Arch. Microbiol.">
        <title>Paraburkholderia bengalensis sp. nov. isolated from roots of Oryza sativa, IR64.</title>
        <authorList>
            <person name="Nag P."/>
            <person name="Mondal N."/>
            <person name="Sarkar J."/>
            <person name="Das S."/>
        </authorList>
    </citation>
    <scope>NUCLEOTIDE SEQUENCE [LARGE SCALE GENOMIC DNA]</scope>
    <source>
        <strain evidence="1 2">IR64_4_BI</strain>
    </source>
</reference>
<dbReference type="EMBL" id="JACFYJ010000136">
    <property type="protein sequence ID" value="MEI6002841.1"/>
    <property type="molecule type" value="Genomic_DNA"/>
</dbReference>
<sequence>MNSAYSSAESAHQLFHRRPYLAAAAIALTLSSCGGGSDCLDEGTCYTVGGSLSGLLANSSVTLQDNGTDNLTLSNNGGFSFNNTVDSSRNFSVTVLTQPVGQSCTIYHQDGSGYGPADANVNVVCTPNSHTLGGTLNGLAPGTTVTLQNNGANSLALAANGSFNFPTKVRYGDAYSVTVSAQPIPPTRTCVVTNGSGTVPDGDISNVNVTCQ</sequence>
<evidence type="ECO:0000313" key="1">
    <source>
        <dbReference type="EMBL" id="MEI6002841.1"/>
    </source>
</evidence>
<protein>
    <recommendedName>
        <fullName evidence="3">Lipoprotein</fullName>
    </recommendedName>
</protein>
<evidence type="ECO:0008006" key="3">
    <source>
        <dbReference type="Google" id="ProtNLM"/>
    </source>
</evidence>
<accession>A0ABU8J4Q1</accession>
<name>A0ABU8J4Q1_9BURK</name>
<comment type="caution">
    <text evidence="1">The sequence shown here is derived from an EMBL/GenBank/DDBJ whole genome shotgun (WGS) entry which is preliminary data.</text>
</comment>
<proteinExistence type="predicted"/>
<evidence type="ECO:0000313" key="2">
    <source>
        <dbReference type="Proteomes" id="UP001386437"/>
    </source>
</evidence>